<name>A0ACC1XFZ8_MELAZ</name>
<dbReference type="EMBL" id="CM051402">
    <property type="protein sequence ID" value="KAJ4710163.1"/>
    <property type="molecule type" value="Genomic_DNA"/>
</dbReference>
<evidence type="ECO:0000313" key="1">
    <source>
        <dbReference type="EMBL" id="KAJ4710163.1"/>
    </source>
</evidence>
<comment type="caution">
    <text evidence="1">The sequence shown here is derived from an EMBL/GenBank/DDBJ whole genome shotgun (WGS) entry which is preliminary data.</text>
</comment>
<protein>
    <submittedName>
        <fullName evidence="1">Cyclin-J18 like</fullName>
    </submittedName>
</protein>
<keyword evidence="2" id="KW-1185">Reference proteome</keyword>
<proteinExistence type="predicted"/>
<sequence>MSIELSNSWTQLMEFIIQSASQFEVSPIVKYTALSLFADRFCPSLTRYIQGRNGEGNWLLHPMRESNLQLFALTSLWISSKIHDSPPVSVKCFKSLGDKVIKEQHFTTRDFFEAEIVFMQVLDFEIGASNIPFLFLQELLLQFKEVAKVGELVSFEACMDLMDLLYEKEETSILYRSPRSLAASILVASYLVTVPKQRWEFPVLSWGKIPFPLVSSFHSLLVY</sequence>
<gene>
    <name evidence="1" type="ORF">OWV82_016382</name>
</gene>
<accession>A0ACC1XFZ8</accession>
<dbReference type="Proteomes" id="UP001164539">
    <property type="component" value="Chromosome 9"/>
</dbReference>
<reference evidence="1 2" key="1">
    <citation type="journal article" date="2023" name="Science">
        <title>Complex scaffold remodeling in plant triterpene biosynthesis.</title>
        <authorList>
            <person name="De La Pena R."/>
            <person name="Hodgson H."/>
            <person name="Liu J.C."/>
            <person name="Stephenson M.J."/>
            <person name="Martin A.C."/>
            <person name="Owen C."/>
            <person name="Harkess A."/>
            <person name="Leebens-Mack J."/>
            <person name="Jimenez L.E."/>
            <person name="Osbourn A."/>
            <person name="Sattely E.S."/>
        </authorList>
    </citation>
    <scope>NUCLEOTIDE SEQUENCE [LARGE SCALE GENOMIC DNA]</scope>
    <source>
        <strain evidence="2">cv. JPN11</strain>
        <tissue evidence="1">Leaf</tissue>
    </source>
</reference>
<evidence type="ECO:0000313" key="2">
    <source>
        <dbReference type="Proteomes" id="UP001164539"/>
    </source>
</evidence>
<organism evidence="1 2">
    <name type="scientific">Melia azedarach</name>
    <name type="common">Chinaberry tree</name>
    <dbReference type="NCBI Taxonomy" id="155640"/>
    <lineage>
        <taxon>Eukaryota</taxon>
        <taxon>Viridiplantae</taxon>
        <taxon>Streptophyta</taxon>
        <taxon>Embryophyta</taxon>
        <taxon>Tracheophyta</taxon>
        <taxon>Spermatophyta</taxon>
        <taxon>Magnoliopsida</taxon>
        <taxon>eudicotyledons</taxon>
        <taxon>Gunneridae</taxon>
        <taxon>Pentapetalae</taxon>
        <taxon>rosids</taxon>
        <taxon>malvids</taxon>
        <taxon>Sapindales</taxon>
        <taxon>Meliaceae</taxon>
        <taxon>Melia</taxon>
    </lineage>
</organism>